<dbReference type="InterPro" id="IPR002942">
    <property type="entry name" value="S4_RNA-bd"/>
</dbReference>
<proteinExistence type="predicted"/>
<dbReference type="RefSeq" id="WP_126539808.1">
    <property type="nucleotide sequence ID" value="NZ_BSPM01000002.1"/>
</dbReference>
<evidence type="ECO:0000313" key="5">
    <source>
        <dbReference type="Proteomes" id="UP000294547"/>
    </source>
</evidence>
<evidence type="ECO:0000259" key="3">
    <source>
        <dbReference type="SMART" id="SM00363"/>
    </source>
</evidence>
<keyword evidence="1" id="KW-0694">RNA-binding</keyword>
<feature type="region of interest" description="Disordered" evidence="2">
    <location>
        <begin position="80"/>
        <end position="99"/>
    </location>
</feature>
<dbReference type="InterPro" id="IPR036986">
    <property type="entry name" value="S4_RNA-bd_sf"/>
</dbReference>
<dbReference type="CDD" id="cd00165">
    <property type="entry name" value="S4"/>
    <property type="match status" value="1"/>
</dbReference>
<keyword evidence="4" id="KW-0346">Stress response</keyword>
<dbReference type="Pfam" id="PF01479">
    <property type="entry name" value="S4"/>
    <property type="match status" value="1"/>
</dbReference>
<keyword evidence="5" id="KW-1185">Reference proteome</keyword>
<evidence type="ECO:0000256" key="1">
    <source>
        <dbReference type="PROSITE-ProRule" id="PRU00182"/>
    </source>
</evidence>
<dbReference type="SUPFAM" id="SSF55174">
    <property type="entry name" value="Alpha-L RNA-binding motif"/>
    <property type="match status" value="1"/>
</dbReference>
<reference evidence="4 5" key="1">
    <citation type="submission" date="2019-03" db="EMBL/GenBank/DDBJ databases">
        <title>Genomic Encyclopedia of Type Strains, Phase IV (KMG-IV): sequencing the most valuable type-strain genomes for metagenomic binning, comparative biology and taxonomic classification.</title>
        <authorList>
            <person name="Goeker M."/>
        </authorList>
    </citation>
    <scope>NUCLEOTIDE SEQUENCE [LARGE SCALE GENOMIC DNA]</scope>
    <source>
        <strain evidence="4 5">DSM 102969</strain>
    </source>
</reference>
<name>A0A4R6RCS6_9HYPH</name>
<sequence length="99" mass="11043">MAEERQRIDKWLWFARVVKTRPLAQALAESGKVRVNGRKIDAAAQPVRIGDVLTIGIAGRVRILEVAGFAERRGSHPEAIRLYVDRSPTPEPAPEDEES</sequence>
<evidence type="ECO:0000313" key="4">
    <source>
        <dbReference type="EMBL" id="TDP84011.1"/>
    </source>
</evidence>
<dbReference type="GO" id="GO:0003723">
    <property type="term" value="F:RNA binding"/>
    <property type="evidence" value="ECO:0007669"/>
    <property type="project" value="UniProtKB-KW"/>
</dbReference>
<comment type="caution">
    <text evidence="4">The sequence shown here is derived from an EMBL/GenBank/DDBJ whole genome shotgun (WGS) entry which is preliminary data.</text>
</comment>
<gene>
    <name evidence="4" type="ORF">EDD54_2614</name>
</gene>
<dbReference type="AlphaFoldDB" id="A0A4R6RCS6"/>
<dbReference type="Proteomes" id="UP000294547">
    <property type="component" value="Unassembled WGS sequence"/>
</dbReference>
<evidence type="ECO:0000256" key="2">
    <source>
        <dbReference type="SAM" id="MobiDB-lite"/>
    </source>
</evidence>
<protein>
    <submittedName>
        <fullName evidence="4">Heat shock protein Hsp15</fullName>
    </submittedName>
</protein>
<dbReference type="Gene3D" id="3.10.290.10">
    <property type="entry name" value="RNA-binding S4 domain"/>
    <property type="match status" value="1"/>
</dbReference>
<feature type="domain" description="RNA-binding S4" evidence="3">
    <location>
        <begin position="6"/>
        <end position="69"/>
    </location>
</feature>
<organism evidence="4 5">
    <name type="scientific">Oharaeibacter diazotrophicus</name>
    <dbReference type="NCBI Taxonomy" id="1920512"/>
    <lineage>
        <taxon>Bacteria</taxon>
        <taxon>Pseudomonadati</taxon>
        <taxon>Pseudomonadota</taxon>
        <taxon>Alphaproteobacteria</taxon>
        <taxon>Hyphomicrobiales</taxon>
        <taxon>Pleomorphomonadaceae</taxon>
        <taxon>Oharaeibacter</taxon>
    </lineage>
</organism>
<dbReference type="OrthoDB" id="9797176at2"/>
<dbReference type="EMBL" id="SNXY01000008">
    <property type="protein sequence ID" value="TDP84011.1"/>
    <property type="molecule type" value="Genomic_DNA"/>
</dbReference>
<accession>A0A4R6RCS6</accession>
<dbReference type="SMART" id="SM00363">
    <property type="entry name" value="S4"/>
    <property type="match status" value="1"/>
</dbReference>
<dbReference type="PROSITE" id="PS50889">
    <property type="entry name" value="S4"/>
    <property type="match status" value="1"/>
</dbReference>